<dbReference type="AlphaFoldDB" id="T1AZL8"/>
<dbReference type="InterPro" id="IPR002539">
    <property type="entry name" value="MaoC-like_dom"/>
</dbReference>
<proteinExistence type="predicted"/>
<reference evidence="2" key="1">
    <citation type="submission" date="2013-08" db="EMBL/GenBank/DDBJ databases">
        <authorList>
            <person name="Mendez C."/>
            <person name="Richter M."/>
            <person name="Ferrer M."/>
            <person name="Sanchez J."/>
        </authorList>
    </citation>
    <scope>NUCLEOTIDE SEQUENCE</scope>
</reference>
<gene>
    <name evidence="2" type="ORF">B1A_14741</name>
</gene>
<feature type="domain" description="MaoC-like" evidence="1">
    <location>
        <begin position="4"/>
        <end position="112"/>
    </location>
</feature>
<sequence>ITEGRTITETDLVMFSYFTGDWTSLHTDIESAKKSMFGERVAHGYLTLSVSLGLMIRSGVINTDLFIAMKSIDHVKFLRPVKIGDTLRVMFGKRENIDIPEKIEVITDAKTINQRKEIVMEFQTSHIERSGN</sequence>
<dbReference type="InterPro" id="IPR052342">
    <property type="entry name" value="MCH/BMMD"/>
</dbReference>
<organism evidence="2">
    <name type="scientific">mine drainage metagenome</name>
    <dbReference type="NCBI Taxonomy" id="410659"/>
    <lineage>
        <taxon>unclassified sequences</taxon>
        <taxon>metagenomes</taxon>
        <taxon>ecological metagenomes</taxon>
    </lineage>
</organism>
<protein>
    <submittedName>
        <fullName evidence="2">MaoC domain protein dehydratase</fullName>
    </submittedName>
</protein>
<evidence type="ECO:0000259" key="1">
    <source>
        <dbReference type="Pfam" id="PF01575"/>
    </source>
</evidence>
<evidence type="ECO:0000313" key="2">
    <source>
        <dbReference type="EMBL" id="EQD46079.1"/>
    </source>
</evidence>
<dbReference type="Gene3D" id="3.10.129.10">
    <property type="entry name" value="Hotdog Thioesterase"/>
    <property type="match status" value="1"/>
</dbReference>
<feature type="non-terminal residue" evidence="2">
    <location>
        <position position="1"/>
    </location>
</feature>
<dbReference type="Pfam" id="PF01575">
    <property type="entry name" value="MaoC_dehydratas"/>
    <property type="match status" value="1"/>
</dbReference>
<comment type="caution">
    <text evidence="2">The sequence shown here is derived from an EMBL/GenBank/DDBJ whole genome shotgun (WGS) entry which is preliminary data.</text>
</comment>
<dbReference type="InterPro" id="IPR029069">
    <property type="entry name" value="HotDog_dom_sf"/>
</dbReference>
<reference evidence="2" key="2">
    <citation type="journal article" date="2014" name="ISME J.">
        <title>Microbial stratification in low pH oxic and suboxic macroscopic growths along an acid mine drainage.</title>
        <authorList>
            <person name="Mendez-Garcia C."/>
            <person name="Mesa V."/>
            <person name="Sprenger R.R."/>
            <person name="Richter M."/>
            <person name="Diez M.S."/>
            <person name="Solano J."/>
            <person name="Bargiela R."/>
            <person name="Golyshina O.V."/>
            <person name="Manteca A."/>
            <person name="Ramos J.L."/>
            <person name="Gallego J.R."/>
            <person name="Llorente I."/>
            <person name="Martins Dos Santos V.A."/>
            <person name="Jensen O.N."/>
            <person name="Pelaez A.I."/>
            <person name="Sanchez J."/>
            <person name="Ferrer M."/>
        </authorList>
    </citation>
    <scope>NUCLEOTIDE SEQUENCE</scope>
</reference>
<dbReference type="EMBL" id="AUZX01010823">
    <property type="protein sequence ID" value="EQD46079.1"/>
    <property type="molecule type" value="Genomic_DNA"/>
</dbReference>
<dbReference type="SUPFAM" id="SSF54637">
    <property type="entry name" value="Thioesterase/thiol ester dehydrase-isomerase"/>
    <property type="match status" value="1"/>
</dbReference>
<dbReference type="PANTHER" id="PTHR43664">
    <property type="entry name" value="MONOAMINE OXIDASE-RELATED"/>
    <property type="match status" value="1"/>
</dbReference>
<dbReference type="PANTHER" id="PTHR43664:SF1">
    <property type="entry name" value="BETA-METHYLMALYL-COA DEHYDRATASE"/>
    <property type="match status" value="1"/>
</dbReference>
<accession>T1AZL8</accession>
<name>T1AZL8_9ZZZZ</name>